<dbReference type="InterPro" id="IPR034660">
    <property type="entry name" value="DinB/YfiT-like"/>
</dbReference>
<evidence type="ECO:0000313" key="2">
    <source>
        <dbReference type="EMBL" id="KGM03828.1"/>
    </source>
</evidence>
<dbReference type="Proteomes" id="UP000029833">
    <property type="component" value="Unassembled WGS sequence"/>
</dbReference>
<dbReference type="EMBL" id="AXNT01000003">
    <property type="protein sequence ID" value="KGM03828.1"/>
    <property type="molecule type" value="Genomic_DNA"/>
</dbReference>
<protein>
    <recommendedName>
        <fullName evidence="1">DinB-like domain-containing protein</fullName>
    </recommendedName>
</protein>
<dbReference type="InterPro" id="IPR024775">
    <property type="entry name" value="DinB-like"/>
</dbReference>
<reference evidence="2 3" key="1">
    <citation type="submission" date="2013-10" db="EMBL/GenBank/DDBJ databases">
        <authorList>
            <person name="Wang G."/>
            <person name="Zhuang W."/>
        </authorList>
    </citation>
    <scope>NUCLEOTIDE SEQUENCE [LARGE SCALE GENOMIC DNA]</scope>
    <source>
        <strain evidence="2 3">DSM 20118</strain>
    </source>
</reference>
<dbReference type="Pfam" id="PF12867">
    <property type="entry name" value="DinB_2"/>
    <property type="match status" value="1"/>
</dbReference>
<dbReference type="SUPFAM" id="SSF141571">
    <property type="entry name" value="Pentapeptide repeat-like"/>
    <property type="match status" value="1"/>
</dbReference>
<accession>A0A0A0BCB3</accession>
<name>A0A0A0BCB3_9CELL</name>
<feature type="domain" description="DinB-like" evidence="1">
    <location>
        <begin position="100"/>
        <end position="244"/>
    </location>
</feature>
<dbReference type="STRING" id="1408250.Q760_10180"/>
<dbReference type="RefSeq" id="WP_034624552.1">
    <property type="nucleotide sequence ID" value="NZ_AXNT01000003.1"/>
</dbReference>
<dbReference type="OrthoDB" id="3542438at2"/>
<dbReference type="AlphaFoldDB" id="A0A0A0BCB3"/>
<dbReference type="SUPFAM" id="SSF109854">
    <property type="entry name" value="DinB/YfiT-like putative metalloenzymes"/>
    <property type="match status" value="1"/>
</dbReference>
<organism evidence="2 3">
    <name type="scientific">Cellulomonas cellasea DSM 20118</name>
    <dbReference type="NCBI Taxonomy" id="1408250"/>
    <lineage>
        <taxon>Bacteria</taxon>
        <taxon>Bacillati</taxon>
        <taxon>Actinomycetota</taxon>
        <taxon>Actinomycetes</taxon>
        <taxon>Micrococcales</taxon>
        <taxon>Cellulomonadaceae</taxon>
        <taxon>Cellulomonas</taxon>
    </lineage>
</organism>
<gene>
    <name evidence="2" type="ORF">Q760_10180</name>
</gene>
<dbReference type="Gene3D" id="2.160.20.80">
    <property type="entry name" value="E3 ubiquitin-protein ligase SopA"/>
    <property type="match status" value="1"/>
</dbReference>
<evidence type="ECO:0000259" key="1">
    <source>
        <dbReference type="Pfam" id="PF12867"/>
    </source>
</evidence>
<comment type="caution">
    <text evidence="2">The sequence shown here is derived from an EMBL/GenBank/DDBJ whole genome shotgun (WGS) entry which is preliminary data.</text>
</comment>
<dbReference type="Gene3D" id="1.20.120.450">
    <property type="entry name" value="dinb family like domain"/>
    <property type="match status" value="1"/>
</dbReference>
<evidence type="ECO:0000313" key="3">
    <source>
        <dbReference type="Proteomes" id="UP000029833"/>
    </source>
</evidence>
<proteinExistence type="predicted"/>
<sequence>MATIEDSRGTAFEDVDMTGSRFTRVDLTGSTFRAVGLYGVVMRDVEVSGTTIDGEIASLVVNGVDVAPLVEAELDRRHPERALFRATTADGFRAAWDVNERLWAETVDRARRLPEEQLHESVGEEWSFVQTLRHLAFASQSWVGRGVLGDPSPWHPLSLPWDGMEPREGVPHDRDARPTLDDTLAVRLAGMALVRRALDGLTDEQLDVPGAPLVGPGWPDEGKVLTPQKCLRVVLNEEWWHRRYAERDLAVLESRA</sequence>
<keyword evidence="3" id="KW-1185">Reference proteome</keyword>